<feature type="transmembrane region" description="Helical" evidence="1">
    <location>
        <begin position="44"/>
        <end position="77"/>
    </location>
</feature>
<name>A0A4S8LXM1_DENBC</name>
<evidence type="ECO:0000313" key="2">
    <source>
        <dbReference type="EMBL" id="THU94201.1"/>
    </source>
</evidence>
<keyword evidence="1" id="KW-0472">Membrane</keyword>
<accession>A0A4S8LXM1</accession>
<evidence type="ECO:0000256" key="1">
    <source>
        <dbReference type="SAM" id="Phobius"/>
    </source>
</evidence>
<keyword evidence="1" id="KW-0812">Transmembrane</keyword>
<keyword evidence="1" id="KW-1133">Transmembrane helix</keyword>
<dbReference type="Proteomes" id="UP000297245">
    <property type="component" value="Unassembled WGS sequence"/>
</dbReference>
<dbReference type="AlphaFoldDB" id="A0A4S8LXM1"/>
<reference evidence="2 3" key="1">
    <citation type="journal article" date="2019" name="Nat. Ecol. Evol.">
        <title>Megaphylogeny resolves global patterns of mushroom evolution.</title>
        <authorList>
            <person name="Varga T."/>
            <person name="Krizsan K."/>
            <person name="Foldi C."/>
            <person name="Dima B."/>
            <person name="Sanchez-Garcia M."/>
            <person name="Sanchez-Ramirez S."/>
            <person name="Szollosi G.J."/>
            <person name="Szarkandi J.G."/>
            <person name="Papp V."/>
            <person name="Albert L."/>
            <person name="Andreopoulos W."/>
            <person name="Angelini C."/>
            <person name="Antonin V."/>
            <person name="Barry K.W."/>
            <person name="Bougher N.L."/>
            <person name="Buchanan P."/>
            <person name="Buyck B."/>
            <person name="Bense V."/>
            <person name="Catcheside P."/>
            <person name="Chovatia M."/>
            <person name="Cooper J."/>
            <person name="Damon W."/>
            <person name="Desjardin D."/>
            <person name="Finy P."/>
            <person name="Geml J."/>
            <person name="Haridas S."/>
            <person name="Hughes K."/>
            <person name="Justo A."/>
            <person name="Karasinski D."/>
            <person name="Kautmanova I."/>
            <person name="Kiss B."/>
            <person name="Kocsube S."/>
            <person name="Kotiranta H."/>
            <person name="LaButti K.M."/>
            <person name="Lechner B.E."/>
            <person name="Liimatainen K."/>
            <person name="Lipzen A."/>
            <person name="Lukacs Z."/>
            <person name="Mihaltcheva S."/>
            <person name="Morgado L.N."/>
            <person name="Niskanen T."/>
            <person name="Noordeloos M.E."/>
            <person name="Ohm R.A."/>
            <person name="Ortiz-Santana B."/>
            <person name="Ovrebo C."/>
            <person name="Racz N."/>
            <person name="Riley R."/>
            <person name="Savchenko A."/>
            <person name="Shiryaev A."/>
            <person name="Soop K."/>
            <person name="Spirin V."/>
            <person name="Szebenyi C."/>
            <person name="Tomsovsky M."/>
            <person name="Tulloss R.E."/>
            <person name="Uehling J."/>
            <person name="Grigoriev I.V."/>
            <person name="Vagvolgyi C."/>
            <person name="Papp T."/>
            <person name="Martin F.M."/>
            <person name="Miettinen O."/>
            <person name="Hibbett D.S."/>
            <person name="Nagy L.G."/>
        </authorList>
    </citation>
    <scope>NUCLEOTIDE SEQUENCE [LARGE SCALE GENOMIC DNA]</scope>
    <source>
        <strain evidence="2 3">CBS 962.96</strain>
    </source>
</reference>
<gene>
    <name evidence="2" type="ORF">K435DRAFT_167484</name>
</gene>
<organism evidence="2 3">
    <name type="scientific">Dendrothele bispora (strain CBS 962.96)</name>
    <dbReference type="NCBI Taxonomy" id="1314807"/>
    <lineage>
        <taxon>Eukaryota</taxon>
        <taxon>Fungi</taxon>
        <taxon>Dikarya</taxon>
        <taxon>Basidiomycota</taxon>
        <taxon>Agaricomycotina</taxon>
        <taxon>Agaricomycetes</taxon>
        <taxon>Agaricomycetidae</taxon>
        <taxon>Agaricales</taxon>
        <taxon>Agaricales incertae sedis</taxon>
        <taxon>Dendrothele</taxon>
    </lineage>
</organism>
<evidence type="ECO:0000313" key="3">
    <source>
        <dbReference type="Proteomes" id="UP000297245"/>
    </source>
</evidence>
<dbReference type="EMBL" id="ML179230">
    <property type="protein sequence ID" value="THU94201.1"/>
    <property type="molecule type" value="Genomic_DNA"/>
</dbReference>
<protein>
    <submittedName>
        <fullName evidence="2">Uncharacterized protein</fullName>
    </submittedName>
</protein>
<keyword evidence="3" id="KW-1185">Reference proteome</keyword>
<feature type="transmembrane region" description="Helical" evidence="1">
    <location>
        <begin position="15"/>
        <end position="32"/>
    </location>
</feature>
<feature type="transmembrane region" description="Helical" evidence="1">
    <location>
        <begin position="97"/>
        <end position="126"/>
    </location>
</feature>
<sequence length="127" mass="15326">MVRLYGEYLFDPRTLTLFFGFFVCRSLFFYNFALWPKSERITSFLWTLIPTIFVSLSHTPFFYSTTQYGLICVLYGIERIQKDVDPQSSSTLRTWDLPFWCYFFVSYFNPLFLYCIFLSLLCDFLLF</sequence>
<proteinExistence type="predicted"/>